<proteinExistence type="predicted"/>
<evidence type="ECO:0000256" key="5">
    <source>
        <dbReference type="ARBA" id="ARBA00023004"/>
    </source>
</evidence>
<dbReference type="PRINTS" id="PR00605">
    <property type="entry name" value="CYTCHROMECIC"/>
</dbReference>
<feature type="chain" id="PRO_5015178479" evidence="7">
    <location>
        <begin position="20"/>
        <end position="103"/>
    </location>
</feature>
<keyword evidence="5 6" id="KW-0408">Iron</keyword>
<keyword evidence="1" id="KW-0813">Transport</keyword>
<keyword evidence="3 6" id="KW-0479">Metal-binding</keyword>
<dbReference type="SUPFAM" id="SSF46626">
    <property type="entry name" value="Cytochrome c"/>
    <property type="match status" value="1"/>
</dbReference>
<dbReference type="InterPro" id="IPR009056">
    <property type="entry name" value="Cyt_c-like_dom"/>
</dbReference>
<evidence type="ECO:0000256" key="1">
    <source>
        <dbReference type="ARBA" id="ARBA00022448"/>
    </source>
</evidence>
<dbReference type="Pfam" id="PF13442">
    <property type="entry name" value="Cytochrome_CBB3"/>
    <property type="match status" value="1"/>
</dbReference>
<dbReference type="Proteomes" id="UP000240243">
    <property type="component" value="Unassembled WGS sequence"/>
</dbReference>
<evidence type="ECO:0000256" key="3">
    <source>
        <dbReference type="ARBA" id="ARBA00022723"/>
    </source>
</evidence>
<evidence type="ECO:0000256" key="7">
    <source>
        <dbReference type="SAM" id="SignalP"/>
    </source>
</evidence>
<reference evidence="9 10" key="1">
    <citation type="submission" date="2018-03" db="EMBL/GenBank/DDBJ databases">
        <title>The draft genome of Zobellella sp. 59N8.</title>
        <authorList>
            <person name="Liu L."/>
            <person name="Li L."/>
            <person name="Zhang X."/>
            <person name="Liang L."/>
            <person name="Wang T."/>
        </authorList>
    </citation>
    <scope>NUCLEOTIDE SEQUENCE [LARGE SCALE GENOMIC DNA]</scope>
    <source>
        <strain evidence="9 10">59N8</strain>
    </source>
</reference>
<protein>
    <submittedName>
        <fullName evidence="9">Sulfide dehydrogenase</fullName>
    </submittedName>
</protein>
<evidence type="ECO:0000259" key="8">
    <source>
        <dbReference type="PROSITE" id="PS51007"/>
    </source>
</evidence>
<dbReference type="GO" id="GO:0005506">
    <property type="term" value="F:iron ion binding"/>
    <property type="evidence" value="ECO:0007669"/>
    <property type="project" value="InterPro"/>
</dbReference>
<dbReference type="InterPro" id="IPR036909">
    <property type="entry name" value="Cyt_c-like_dom_sf"/>
</dbReference>
<keyword evidence="10" id="KW-1185">Reference proteome</keyword>
<dbReference type="Gene3D" id="1.10.760.10">
    <property type="entry name" value="Cytochrome c-like domain"/>
    <property type="match status" value="1"/>
</dbReference>
<evidence type="ECO:0000313" key="9">
    <source>
        <dbReference type="EMBL" id="PSJ44071.1"/>
    </source>
</evidence>
<keyword evidence="7" id="KW-0732">Signal</keyword>
<dbReference type="PROSITE" id="PS51007">
    <property type="entry name" value="CYTC"/>
    <property type="match status" value="1"/>
</dbReference>
<comment type="caution">
    <text evidence="9">The sequence shown here is derived from an EMBL/GenBank/DDBJ whole genome shotgun (WGS) entry which is preliminary data.</text>
</comment>
<keyword evidence="4" id="KW-0249">Electron transport</keyword>
<organism evidence="9 10">
    <name type="scientific">Zobellella endophytica</name>
    <dbReference type="NCBI Taxonomy" id="2116700"/>
    <lineage>
        <taxon>Bacteria</taxon>
        <taxon>Pseudomonadati</taxon>
        <taxon>Pseudomonadota</taxon>
        <taxon>Gammaproteobacteria</taxon>
        <taxon>Aeromonadales</taxon>
        <taxon>Aeromonadaceae</taxon>
        <taxon>Zobellella</taxon>
    </lineage>
</organism>
<feature type="domain" description="Cytochrome c" evidence="8">
    <location>
        <begin position="21"/>
        <end position="101"/>
    </location>
</feature>
<dbReference type="OrthoDB" id="9805828at2"/>
<dbReference type="RefSeq" id="WP_106730524.1">
    <property type="nucleotide sequence ID" value="NZ_PXYG01000007.1"/>
</dbReference>
<dbReference type="InterPro" id="IPR008168">
    <property type="entry name" value="Cyt_C_IC"/>
</dbReference>
<gene>
    <name evidence="9" type="ORF">C7H85_15075</name>
</gene>
<dbReference type="EMBL" id="PXYG01000007">
    <property type="protein sequence ID" value="PSJ44071.1"/>
    <property type="molecule type" value="Genomic_DNA"/>
</dbReference>
<evidence type="ECO:0000313" key="10">
    <source>
        <dbReference type="Proteomes" id="UP000240243"/>
    </source>
</evidence>
<dbReference type="GO" id="GO:0009055">
    <property type="term" value="F:electron transfer activity"/>
    <property type="evidence" value="ECO:0007669"/>
    <property type="project" value="InterPro"/>
</dbReference>
<evidence type="ECO:0000256" key="4">
    <source>
        <dbReference type="ARBA" id="ARBA00022982"/>
    </source>
</evidence>
<name>A0A2P7R1H1_9GAMM</name>
<sequence>MRRWMMPALLLALAQPAAGDEGLAAGRLVFTQQAQPSCGLCHTLNDAGSTGQIGPDLDTLRPTAEQVRQAVSGGVGVMPAFGDSLSAEQIAAVAHYVATVAGQ</sequence>
<dbReference type="GO" id="GO:0020037">
    <property type="term" value="F:heme binding"/>
    <property type="evidence" value="ECO:0007669"/>
    <property type="project" value="InterPro"/>
</dbReference>
<keyword evidence="2 6" id="KW-0349">Heme</keyword>
<evidence type="ECO:0000256" key="6">
    <source>
        <dbReference type="PROSITE-ProRule" id="PRU00433"/>
    </source>
</evidence>
<evidence type="ECO:0000256" key="2">
    <source>
        <dbReference type="ARBA" id="ARBA00022617"/>
    </source>
</evidence>
<dbReference type="AlphaFoldDB" id="A0A2P7R1H1"/>
<feature type="signal peptide" evidence="7">
    <location>
        <begin position="1"/>
        <end position="19"/>
    </location>
</feature>
<accession>A0A2P7R1H1</accession>